<dbReference type="InterPro" id="IPR006461">
    <property type="entry name" value="PLAC_motif_containing"/>
</dbReference>
<protein>
    <recommendedName>
        <fullName evidence="4">PLAC8 family protein</fullName>
    </recommendedName>
</protein>
<dbReference type="AlphaFoldDB" id="A0A3M6VCY1"/>
<organism evidence="2 3">
    <name type="scientific">Peronospora effusa</name>
    <dbReference type="NCBI Taxonomy" id="542832"/>
    <lineage>
        <taxon>Eukaryota</taxon>
        <taxon>Sar</taxon>
        <taxon>Stramenopiles</taxon>
        <taxon>Oomycota</taxon>
        <taxon>Peronosporomycetes</taxon>
        <taxon>Peronosporales</taxon>
        <taxon>Peronosporaceae</taxon>
        <taxon>Peronospora</taxon>
    </lineage>
</organism>
<sequence length="205" mass="22437">MNTIMNPSDNSRAPYAIQVNDTLNPERIVPCTPGCDDPSNYKQLDDDAFHGIATGHWSTKLFSSFNNLVPNALMASFCPCVSLAQITSRLGLLPFNSALLLFGILCLLELLILVLAVVQFIAHRPAINIAFLVVAVLTHASLTTALWMLRKRIRSQFQIPGSNMNDCMSVACCPCFATAQMATHIKSYQPGSCSFGPVDTLPRYQ</sequence>
<gene>
    <name evidence="2" type="ORF">DD238_005803</name>
</gene>
<comment type="caution">
    <text evidence="2">The sequence shown here is derived from an EMBL/GenBank/DDBJ whole genome shotgun (WGS) entry which is preliminary data.</text>
</comment>
<feature type="transmembrane region" description="Helical" evidence="1">
    <location>
        <begin position="98"/>
        <end position="121"/>
    </location>
</feature>
<name>A0A3M6VCY1_9STRA</name>
<dbReference type="PANTHER" id="PTHR15907">
    <property type="entry name" value="DUF614 FAMILY PROTEIN-RELATED"/>
    <property type="match status" value="1"/>
</dbReference>
<dbReference type="STRING" id="542832.A0A3M6VCY1"/>
<keyword evidence="1" id="KW-0472">Membrane</keyword>
<evidence type="ECO:0008006" key="4">
    <source>
        <dbReference type="Google" id="ProtNLM"/>
    </source>
</evidence>
<keyword evidence="3" id="KW-1185">Reference proteome</keyword>
<evidence type="ECO:0000313" key="3">
    <source>
        <dbReference type="Proteomes" id="UP000282087"/>
    </source>
</evidence>
<reference evidence="2 3" key="1">
    <citation type="submission" date="2018-06" db="EMBL/GenBank/DDBJ databases">
        <title>Comparative genomics of downy mildews reveals potential adaptations to biotrophy.</title>
        <authorList>
            <person name="Fletcher K."/>
            <person name="Klosterman S.J."/>
            <person name="Derevnina L."/>
            <person name="Martin F."/>
            <person name="Koike S."/>
            <person name="Reyes Chin-Wo S."/>
            <person name="Mou B."/>
            <person name="Michelmore R."/>
        </authorList>
    </citation>
    <scope>NUCLEOTIDE SEQUENCE [LARGE SCALE GENOMIC DNA]</scope>
    <source>
        <strain evidence="2 3">R14</strain>
    </source>
</reference>
<feature type="transmembrane region" description="Helical" evidence="1">
    <location>
        <begin position="127"/>
        <end position="149"/>
    </location>
</feature>
<evidence type="ECO:0000256" key="1">
    <source>
        <dbReference type="SAM" id="Phobius"/>
    </source>
</evidence>
<keyword evidence="1" id="KW-1133">Transmembrane helix</keyword>
<dbReference type="EMBL" id="QLLG01000300">
    <property type="protein sequence ID" value="RMX64594.1"/>
    <property type="molecule type" value="Genomic_DNA"/>
</dbReference>
<proteinExistence type="predicted"/>
<dbReference type="NCBIfam" id="TIGR01571">
    <property type="entry name" value="A_thal_Cys_rich"/>
    <property type="match status" value="1"/>
</dbReference>
<dbReference type="Pfam" id="PF04749">
    <property type="entry name" value="PLAC8"/>
    <property type="match status" value="1"/>
</dbReference>
<evidence type="ECO:0000313" key="2">
    <source>
        <dbReference type="EMBL" id="RMX64594.1"/>
    </source>
</evidence>
<dbReference type="VEuPathDB" id="FungiDB:DD237_000591"/>
<keyword evidence="1" id="KW-0812">Transmembrane</keyword>
<dbReference type="Proteomes" id="UP000282087">
    <property type="component" value="Unassembled WGS sequence"/>
</dbReference>
<accession>A0A3M6VCY1</accession>